<dbReference type="InterPro" id="IPR053772">
    <property type="entry name" value="At1g61320/At1g61330-like"/>
</dbReference>
<keyword evidence="3" id="KW-1185">Reference proteome</keyword>
<protein>
    <submittedName>
        <fullName evidence="4">F-box protein At1g10780</fullName>
    </submittedName>
</protein>
<feature type="domain" description="F-box/LRR-repeat protein 15/At3g58940/PEG3-like LRR" evidence="2">
    <location>
        <begin position="86"/>
        <end position="219"/>
    </location>
</feature>
<dbReference type="InterPro" id="IPR036047">
    <property type="entry name" value="F-box-like_dom_sf"/>
</dbReference>
<dbReference type="PANTHER" id="PTHR34145:SF28">
    <property type="entry name" value="F-BOX DOMAIN-CONTAINING PROTEIN"/>
    <property type="match status" value="1"/>
</dbReference>
<dbReference type="RefSeq" id="XP_039127107.1">
    <property type="nucleotide sequence ID" value="XM_039271173.1"/>
</dbReference>
<dbReference type="PANTHER" id="PTHR34145">
    <property type="entry name" value="OS02G0105600 PROTEIN"/>
    <property type="match status" value="1"/>
</dbReference>
<dbReference type="Gene3D" id="3.80.10.10">
    <property type="entry name" value="Ribonuclease Inhibitor"/>
    <property type="match status" value="1"/>
</dbReference>
<dbReference type="Pfam" id="PF24758">
    <property type="entry name" value="LRR_At5g56370"/>
    <property type="match status" value="1"/>
</dbReference>
<reference evidence="4" key="1">
    <citation type="submission" date="2025-08" db="UniProtKB">
        <authorList>
            <consortium name="RefSeq"/>
        </authorList>
    </citation>
    <scope>IDENTIFICATION</scope>
</reference>
<accession>A0AB40BJY5</accession>
<evidence type="ECO:0000259" key="1">
    <source>
        <dbReference type="Pfam" id="PF12937"/>
    </source>
</evidence>
<gene>
    <name evidence="4" type="primary">LOC120263305</name>
</gene>
<dbReference type="Proteomes" id="UP001515500">
    <property type="component" value="Chromosome 6"/>
</dbReference>
<dbReference type="InterPro" id="IPR055411">
    <property type="entry name" value="LRR_FXL15/At3g58940/PEG3-like"/>
</dbReference>
<evidence type="ECO:0000313" key="4">
    <source>
        <dbReference type="RefSeq" id="XP_039127107.1"/>
    </source>
</evidence>
<dbReference type="SUPFAM" id="SSF81383">
    <property type="entry name" value="F-box domain"/>
    <property type="match status" value="1"/>
</dbReference>
<dbReference type="InterPro" id="IPR001810">
    <property type="entry name" value="F-box_dom"/>
</dbReference>
<dbReference type="AlphaFoldDB" id="A0AB40BJY5"/>
<dbReference type="InterPro" id="IPR032675">
    <property type="entry name" value="LRR_dom_sf"/>
</dbReference>
<name>A0AB40BJY5_DIOCR</name>
<evidence type="ECO:0000313" key="3">
    <source>
        <dbReference type="Proteomes" id="UP001515500"/>
    </source>
</evidence>
<organism evidence="3 4">
    <name type="scientific">Dioscorea cayennensis subsp. rotundata</name>
    <name type="common">White Guinea yam</name>
    <name type="synonym">Dioscorea rotundata</name>
    <dbReference type="NCBI Taxonomy" id="55577"/>
    <lineage>
        <taxon>Eukaryota</taxon>
        <taxon>Viridiplantae</taxon>
        <taxon>Streptophyta</taxon>
        <taxon>Embryophyta</taxon>
        <taxon>Tracheophyta</taxon>
        <taxon>Spermatophyta</taxon>
        <taxon>Magnoliopsida</taxon>
        <taxon>Liliopsida</taxon>
        <taxon>Dioscoreales</taxon>
        <taxon>Dioscoreaceae</taxon>
        <taxon>Dioscorea</taxon>
    </lineage>
</organism>
<dbReference type="SUPFAM" id="SSF52058">
    <property type="entry name" value="L domain-like"/>
    <property type="match status" value="1"/>
</dbReference>
<dbReference type="Pfam" id="PF12937">
    <property type="entry name" value="F-box-like"/>
    <property type="match status" value="1"/>
</dbReference>
<dbReference type="GeneID" id="120263305"/>
<evidence type="ECO:0000259" key="2">
    <source>
        <dbReference type="Pfam" id="PF24758"/>
    </source>
</evidence>
<proteinExistence type="predicted"/>
<feature type="domain" description="F-box" evidence="1">
    <location>
        <begin position="2"/>
        <end position="36"/>
    </location>
</feature>
<sequence>MNSVPEGVVQHILSQMSNARDIASCACVSKRWKDSIPFLPSLYFPRGVFDGLPRADADAAISHMVSSALCLEELVIYCPFSASHLASWLSLRSHSLRRLELRMDCTAEKPAPCRLDAIGSAKNLEDLKLWGVSLTKSPNWGVLQRLRVLEIVGAAVRDTAIKDVVQACPKLVELALLGCDGCSSVYIELDSLEKCRLDFLGSANSSVHLSSPKLVNLELQGFSWIHVNERHSLRRLSIAKTSGSVYKVDVGKLPDLEYLSIRGVQWSWNAISSVLQSGSEVKHLLMKIEFTGDLDTLQPFPQIDLVDFFNNHQKLCKFEIHGAMFAALCQKNSLKNLDSRFSIPCLEEVLVTVRSPLNPLQKLNTLESLVKYSVNLQKLVIRISKMRNCHETADEFFKQICKFKHMNHNIVHIE</sequence>